<evidence type="ECO:0000313" key="3">
    <source>
        <dbReference type="Proteomes" id="UP000799757"/>
    </source>
</evidence>
<organism evidence="2 3">
    <name type="scientific">Melanomma pulvis-pyrius CBS 109.77</name>
    <dbReference type="NCBI Taxonomy" id="1314802"/>
    <lineage>
        <taxon>Eukaryota</taxon>
        <taxon>Fungi</taxon>
        <taxon>Dikarya</taxon>
        <taxon>Ascomycota</taxon>
        <taxon>Pezizomycotina</taxon>
        <taxon>Dothideomycetes</taxon>
        <taxon>Pleosporomycetidae</taxon>
        <taxon>Pleosporales</taxon>
        <taxon>Melanommataceae</taxon>
        <taxon>Melanomma</taxon>
    </lineage>
</organism>
<feature type="compositionally biased region" description="Basic and acidic residues" evidence="1">
    <location>
        <begin position="83"/>
        <end position="100"/>
    </location>
</feature>
<feature type="compositionally biased region" description="Basic and acidic residues" evidence="1">
    <location>
        <begin position="17"/>
        <end position="36"/>
    </location>
</feature>
<evidence type="ECO:0000313" key="2">
    <source>
        <dbReference type="EMBL" id="KAF2785566.1"/>
    </source>
</evidence>
<dbReference type="EMBL" id="MU002851">
    <property type="protein sequence ID" value="KAF2785566.1"/>
    <property type="molecule type" value="Genomic_DNA"/>
</dbReference>
<dbReference type="Proteomes" id="UP000799757">
    <property type="component" value="Unassembled WGS sequence"/>
</dbReference>
<feature type="region of interest" description="Disordered" evidence="1">
    <location>
        <begin position="1"/>
        <end position="223"/>
    </location>
</feature>
<name>A0A6A6WND0_9PLEO</name>
<dbReference type="AlphaFoldDB" id="A0A6A6WND0"/>
<evidence type="ECO:0000256" key="1">
    <source>
        <dbReference type="SAM" id="MobiDB-lite"/>
    </source>
</evidence>
<sequence>MPSDYERALARSSRAHGYSEGDARQYARHEVGRIAAEEYEVDRESPFPNMTTRDQFGRLPQTHGMGDGRNNGWSGAPFSRIRNLQEDHAHDQRERDRDRGYGNGSGQGRHTSAPRESNVRDVRPGEHGGRASTSQSPRGYGTGATRGSSAVLGLQVRGASDRYQGQGSFGGRDHGSSRQAYGSQGEAWARSQGDNQSYSRAALEHPYGYDEVNDDEYAYPRRG</sequence>
<proteinExistence type="predicted"/>
<feature type="compositionally biased region" description="Basic and acidic residues" evidence="1">
    <location>
        <begin position="117"/>
        <end position="129"/>
    </location>
</feature>
<keyword evidence="3" id="KW-1185">Reference proteome</keyword>
<gene>
    <name evidence="2" type="ORF">K505DRAFT_369046</name>
</gene>
<accession>A0A6A6WND0</accession>
<reference evidence="2" key="1">
    <citation type="journal article" date="2020" name="Stud. Mycol.">
        <title>101 Dothideomycetes genomes: a test case for predicting lifestyles and emergence of pathogens.</title>
        <authorList>
            <person name="Haridas S."/>
            <person name="Albert R."/>
            <person name="Binder M."/>
            <person name="Bloem J."/>
            <person name="Labutti K."/>
            <person name="Salamov A."/>
            <person name="Andreopoulos B."/>
            <person name="Baker S."/>
            <person name="Barry K."/>
            <person name="Bills G."/>
            <person name="Bluhm B."/>
            <person name="Cannon C."/>
            <person name="Castanera R."/>
            <person name="Culley D."/>
            <person name="Daum C."/>
            <person name="Ezra D."/>
            <person name="Gonzalez J."/>
            <person name="Henrissat B."/>
            <person name="Kuo A."/>
            <person name="Liang C."/>
            <person name="Lipzen A."/>
            <person name="Lutzoni F."/>
            <person name="Magnuson J."/>
            <person name="Mondo S."/>
            <person name="Nolan M."/>
            <person name="Ohm R."/>
            <person name="Pangilinan J."/>
            <person name="Park H.-J."/>
            <person name="Ramirez L."/>
            <person name="Alfaro M."/>
            <person name="Sun H."/>
            <person name="Tritt A."/>
            <person name="Yoshinaga Y."/>
            <person name="Zwiers L.-H."/>
            <person name="Turgeon B."/>
            <person name="Goodwin S."/>
            <person name="Spatafora J."/>
            <person name="Crous P."/>
            <person name="Grigoriev I."/>
        </authorList>
    </citation>
    <scope>NUCLEOTIDE SEQUENCE</scope>
    <source>
        <strain evidence="2">CBS 109.77</strain>
    </source>
</reference>
<protein>
    <submittedName>
        <fullName evidence="2">Uncharacterized protein</fullName>
    </submittedName>
</protein>